<evidence type="ECO:0000256" key="1">
    <source>
        <dbReference type="ARBA" id="ARBA00022553"/>
    </source>
</evidence>
<gene>
    <name evidence="4" type="ORF">E4K62_00895</name>
</gene>
<keyword evidence="1" id="KW-0597">Phosphoprotein</keyword>
<evidence type="ECO:0000313" key="4">
    <source>
        <dbReference type="EMBL" id="QBR87383.1"/>
    </source>
</evidence>
<feature type="compositionally biased region" description="Pro residues" evidence="2">
    <location>
        <begin position="237"/>
        <end position="251"/>
    </location>
</feature>
<dbReference type="Proteomes" id="UP000295748">
    <property type="component" value="Chromosome"/>
</dbReference>
<dbReference type="PROSITE" id="PS50006">
    <property type="entry name" value="FHA_DOMAIN"/>
    <property type="match status" value="1"/>
</dbReference>
<feature type="compositionally biased region" description="Pro residues" evidence="2">
    <location>
        <begin position="214"/>
        <end position="228"/>
    </location>
</feature>
<evidence type="ECO:0000259" key="3">
    <source>
        <dbReference type="PROSITE" id="PS50006"/>
    </source>
</evidence>
<dbReference type="InterPro" id="IPR008984">
    <property type="entry name" value="SMAD_FHA_dom_sf"/>
</dbReference>
<sequence length="426" mass="42690">MTVVRYTPGSLRAVVAPHAIAVLGEPATDATAEAVWEQLHRGAGLAGVVDALAAGGPLSALPPFAVALDEDGGWRIAVRGDLTVSLGTDAAAERVDGAGVSTWIERSIRSADTLVIGPAAPVAAALPLRDGVVAAASVLIAREENASPAPAAQPAAAPAGPRRSGAPVEPVQPHSVAEVRQEADAPSVPEAPGATEPPAAPAVADAPAASAAPDAPPTHPTPAAPEVPAPAAAVPTPAAPAPATAPAPEVPAAPAAAVPPLDEDIEATIIRGPGEAEGESEDATITLEEARRLRAAGELPPVAPPLSPPVPSAAAGLLRVSSGQSVLLERTVIIGRRPRSTRISGADLPHLIAVDSPQQDISRNHLEVRVEGDSILATDLNTTNGTRLLRRGAEPVRLHPGEQTIVVPGDVLDLGDGITVAVEDVP</sequence>
<evidence type="ECO:0000256" key="2">
    <source>
        <dbReference type="SAM" id="MobiDB-lite"/>
    </source>
</evidence>
<protein>
    <submittedName>
        <fullName evidence="4">FHA domain-containing protein</fullName>
    </submittedName>
</protein>
<reference evidence="4 5" key="1">
    <citation type="submission" date="2019-03" db="EMBL/GenBank/DDBJ databases">
        <authorList>
            <person name="Dong K."/>
        </authorList>
    </citation>
    <scope>NUCLEOTIDE SEQUENCE [LARGE SCALE GENOMIC DNA]</scope>
    <source>
        <strain evidence="5">dk512</strain>
    </source>
</reference>
<feature type="compositionally biased region" description="Low complexity" evidence="2">
    <location>
        <begin position="146"/>
        <end position="167"/>
    </location>
</feature>
<organism evidence="4 5">
    <name type="scientific">Microbacterium wangchenii</name>
    <dbReference type="NCBI Taxonomy" id="2541726"/>
    <lineage>
        <taxon>Bacteria</taxon>
        <taxon>Bacillati</taxon>
        <taxon>Actinomycetota</taxon>
        <taxon>Actinomycetes</taxon>
        <taxon>Micrococcales</taxon>
        <taxon>Microbacteriaceae</taxon>
        <taxon>Microbacterium</taxon>
    </lineage>
</organism>
<evidence type="ECO:0000313" key="5">
    <source>
        <dbReference type="Proteomes" id="UP000295748"/>
    </source>
</evidence>
<feature type="compositionally biased region" description="Low complexity" evidence="2">
    <location>
        <begin position="190"/>
        <end position="213"/>
    </location>
</feature>
<feature type="region of interest" description="Disordered" evidence="2">
    <location>
        <begin position="146"/>
        <end position="254"/>
    </location>
</feature>
<feature type="domain" description="FHA" evidence="3">
    <location>
        <begin position="332"/>
        <end position="388"/>
    </location>
</feature>
<accession>A0ABX5SMN7</accession>
<dbReference type="CDD" id="cd00060">
    <property type="entry name" value="FHA"/>
    <property type="match status" value="1"/>
</dbReference>
<keyword evidence="5" id="KW-1185">Reference proteome</keyword>
<name>A0ABX5SMN7_9MICO</name>
<dbReference type="EMBL" id="CP038266">
    <property type="protein sequence ID" value="QBR87383.1"/>
    <property type="molecule type" value="Genomic_DNA"/>
</dbReference>
<dbReference type="Pfam" id="PF00498">
    <property type="entry name" value="FHA"/>
    <property type="match status" value="1"/>
</dbReference>
<dbReference type="SUPFAM" id="SSF49879">
    <property type="entry name" value="SMAD/FHA domain"/>
    <property type="match status" value="1"/>
</dbReference>
<dbReference type="InterPro" id="IPR000253">
    <property type="entry name" value="FHA_dom"/>
</dbReference>
<dbReference type="Gene3D" id="2.60.200.20">
    <property type="match status" value="1"/>
</dbReference>
<dbReference type="RefSeq" id="WP_135062689.1">
    <property type="nucleotide sequence ID" value="NZ_CP038266.1"/>
</dbReference>
<proteinExistence type="predicted"/>